<feature type="region of interest" description="Disordered" evidence="1">
    <location>
        <begin position="856"/>
        <end position="883"/>
    </location>
</feature>
<dbReference type="SMART" id="SM01292">
    <property type="entry name" value="N1221"/>
    <property type="match status" value="1"/>
</dbReference>
<name>A0A1M8A8Q4_MALS4</name>
<dbReference type="GO" id="GO:0007010">
    <property type="term" value="P:cytoskeleton organization"/>
    <property type="evidence" value="ECO:0007669"/>
    <property type="project" value="TreeGrafter"/>
</dbReference>
<accession>A0A1M8A8Q4</accession>
<proteinExistence type="predicted"/>
<dbReference type="VEuPathDB" id="FungiDB:MSYG_3136"/>
<evidence type="ECO:0000259" key="3">
    <source>
        <dbReference type="SMART" id="SM01293"/>
    </source>
</evidence>
<feature type="region of interest" description="Disordered" evidence="1">
    <location>
        <begin position="1"/>
        <end position="35"/>
    </location>
</feature>
<protein>
    <submittedName>
        <fullName evidence="4">Similar to S.cerevisiae protein FAR11 (Protein involved in recovery from cell cycle arrest)</fullName>
    </submittedName>
</protein>
<dbReference type="InterPro" id="IPR040185">
    <property type="entry name" value="Far11/STRP"/>
</dbReference>
<dbReference type="PANTHER" id="PTHR13239">
    <property type="entry name" value="PROTEIN REQUIRED FOR HYPHAL ANASTOMOSIS HAM-2"/>
    <property type="match status" value="1"/>
</dbReference>
<feature type="domain" description="Far11/STRP N-terminal" evidence="2">
    <location>
        <begin position="33"/>
        <end position="341"/>
    </location>
</feature>
<evidence type="ECO:0000256" key="1">
    <source>
        <dbReference type="SAM" id="MobiDB-lite"/>
    </source>
</evidence>
<keyword evidence="5" id="KW-1185">Reference proteome</keyword>
<sequence>MAGAGERMRSTRAPPEVGAAPATKEETKDKSLPPKIAFSLDDDADHVANELEEFYSYVEAPLVVENCASWREWSEAKWPTLRMDSNIPPGTWITLAAPVRRRLLQRLLDSLDLQAHEARLSASHALLYHLQGSFGETSSEDEQLYWMRENARMVFELGGLEDIFVACKHACWRHDWLSSLPDFLPEGAGPSKDPVFTPQDKAALMEEVNMEVTVHFSQLYSLVELLRGDFMLAEALMALSPSLPVYLFELVANLREKSIKGFPVKKLVLLLWKSVLATLGGHKELVRCKELMRQREGLPPKTPAAKKCSASPSDIRHFRAELAAKYPTLAPLQKRGLESEAIGYATQALPLLSNGDATTEPPSSADEERVAAVKAATAPPPVKLGRQKFQTDQNRPYVLPLPPQLMTPLVIDEARALYAEHLYISTSAWQTWCTRESLLNDLQGSPASLSDAMAALHISPETPADQGEDARRMAWVDDMYRGLLPSLQSAVIVLLKLVLATTTSGGTSSAYMRAVAEGTPSEQAPAPTLEDLDIVRHREILNKGISAVLLLCLQWFKVSHALKFEYLSQMLLDSNVLLLILKLFGLQEVGQTTQWRTEAHPFGFFEYCRVVGHYNSTATPQSILEGTDLRIGRVWEAYPNDLPRLRHTQERDIPQQAYSWRNMATTVNLTRILYQVCKGKVHRILLLVQYKSSAILKRVLSVPHDGLELYVLKILKCQIPYCGRKWRQSNMSIITQIYLRCRPHLRDEWTGGGDLDAEVEASLSGEQTIRTLIQYYNRTQYQFLAPVAGSSAESAAPKPSTETERDAFERDAFPAERKSAASSTPGRYINNMGVDGYLDMYEDMLQEMFAVPLESLETPSTDPTPPSSAGAETPEDGRSDWEHLSPREMDVLSRSPGIMPVPSTKAHTLGGTPGRPKHIRNVSWSTPAVSDNERRRVNSSPSAMRPPLHWNMEDLVEDALSMEHNDESGKDNADDSVSPVWNITPDVLIPEEPLPSPQPGGIDEIEHIFGA</sequence>
<evidence type="ECO:0000313" key="5">
    <source>
        <dbReference type="Proteomes" id="UP000186303"/>
    </source>
</evidence>
<evidence type="ECO:0000313" key="4">
    <source>
        <dbReference type="EMBL" id="SHO78788.1"/>
    </source>
</evidence>
<feature type="compositionally biased region" description="Basic and acidic residues" evidence="1">
    <location>
        <begin position="23"/>
        <end position="32"/>
    </location>
</feature>
<organism evidence="4 5">
    <name type="scientific">Malassezia sympodialis (strain ATCC 42132)</name>
    <name type="common">Atopic eczema-associated yeast</name>
    <dbReference type="NCBI Taxonomy" id="1230383"/>
    <lineage>
        <taxon>Eukaryota</taxon>
        <taxon>Fungi</taxon>
        <taxon>Dikarya</taxon>
        <taxon>Basidiomycota</taxon>
        <taxon>Ustilaginomycotina</taxon>
        <taxon>Malasseziomycetes</taxon>
        <taxon>Malasseziales</taxon>
        <taxon>Malasseziaceae</taxon>
        <taxon>Malassezia</taxon>
    </lineage>
</organism>
<feature type="region of interest" description="Disordered" evidence="1">
    <location>
        <begin position="790"/>
        <end position="829"/>
    </location>
</feature>
<dbReference type="InterPro" id="IPR012486">
    <property type="entry name" value="Far11/STRP_N"/>
</dbReference>
<dbReference type="Pfam" id="PF11882">
    <property type="entry name" value="DUF3402"/>
    <property type="match status" value="1"/>
</dbReference>
<dbReference type="GO" id="GO:0005829">
    <property type="term" value="C:cytosol"/>
    <property type="evidence" value="ECO:0007669"/>
    <property type="project" value="TreeGrafter"/>
</dbReference>
<dbReference type="EMBL" id="LT671824">
    <property type="protein sequence ID" value="SHO78788.1"/>
    <property type="molecule type" value="Genomic_DNA"/>
</dbReference>
<gene>
    <name evidence="4" type="ORF">MSYG_3136</name>
</gene>
<dbReference type="Pfam" id="PF07923">
    <property type="entry name" value="N1221"/>
    <property type="match status" value="1"/>
</dbReference>
<dbReference type="PANTHER" id="PTHR13239:SF4">
    <property type="entry name" value="AT25231P"/>
    <property type="match status" value="1"/>
</dbReference>
<dbReference type="STRING" id="1230383.A0A1M8A8Q4"/>
<dbReference type="OMA" id="ETDSYGW"/>
<evidence type="ECO:0000259" key="2">
    <source>
        <dbReference type="SMART" id="SM01292"/>
    </source>
</evidence>
<dbReference type="InterPro" id="IPR021819">
    <property type="entry name" value="Far11/STRP_C"/>
</dbReference>
<feature type="compositionally biased region" description="Basic and acidic residues" evidence="1">
    <location>
        <begin position="801"/>
        <end position="819"/>
    </location>
</feature>
<feature type="domain" description="Far11/STRP C-terminal" evidence="3">
    <location>
        <begin position="408"/>
        <end position="812"/>
    </location>
</feature>
<reference evidence="5" key="1">
    <citation type="journal article" date="2017" name="Nucleic Acids Res.">
        <title>Proteogenomics produces comprehensive and highly accurate protein-coding gene annotation in a complete genome assembly of Malassezia sympodialis.</title>
        <authorList>
            <person name="Zhu Y."/>
            <person name="Engstroem P.G."/>
            <person name="Tellgren-Roth C."/>
            <person name="Baudo C.D."/>
            <person name="Kennell J.C."/>
            <person name="Sun S."/>
            <person name="Billmyre R.B."/>
            <person name="Schroeder M.S."/>
            <person name="Andersson A."/>
            <person name="Holm T."/>
            <person name="Sigurgeirsson B."/>
            <person name="Wu G."/>
            <person name="Sankaranarayanan S.R."/>
            <person name="Siddharthan R."/>
            <person name="Sanyal K."/>
            <person name="Lundeberg J."/>
            <person name="Nystedt B."/>
            <person name="Boekhout T."/>
            <person name="Dawson T.L. Jr."/>
            <person name="Heitman J."/>
            <person name="Scheynius A."/>
            <person name="Lehtioe J."/>
        </authorList>
    </citation>
    <scope>NUCLEOTIDE SEQUENCE [LARGE SCALE GENOMIC DNA]</scope>
    <source>
        <strain evidence="5">ATCC 42132</strain>
    </source>
</reference>
<dbReference type="SMART" id="SM01293">
    <property type="entry name" value="DUF3402"/>
    <property type="match status" value="1"/>
</dbReference>
<feature type="region of interest" description="Disordered" evidence="1">
    <location>
        <begin position="927"/>
        <end position="947"/>
    </location>
</feature>
<dbReference type="AlphaFoldDB" id="A0A1M8A8Q4"/>
<dbReference type="OrthoDB" id="18234at2759"/>
<dbReference type="Proteomes" id="UP000186303">
    <property type="component" value="Chromosome 4"/>
</dbReference>